<comment type="caution">
    <text evidence="1">The sequence shown here is derived from an EMBL/GenBank/DDBJ whole genome shotgun (WGS) entry which is preliminary data.</text>
</comment>
<evidence type="ECO:0000313" key="1">
    <source>
        <dbReference type="EMBL" id="GAI13011.1"/>
    </source>
</evidence>
<reference evidence="1" key="1">
    <citation type="journal article" date="2014" name="Front. Microbiol.">
        <title>High frequency of phylogenetically diverse reductive dehalogenase-homologous genes in deep subseafloor sedimentary metagenomes.</title>
        <authorList>
            <person name="Kawai M."/>
            <person name="Futagami T."/>
            <person name="Toyoda A."/>
            <person name="Takaki Y."/>
            <person name="Nishi S."/>
            <person name="Hori S."/>
            <person name="Arai W."/>
            <person name="Tsubouchi T."/>
            <person name="Morono Y."/>
            <person name="Uchiyama I."/>
            <person name="Ito T."/>
            <person name="Fujiyama A."/>
            <person name="Inagaki F."/>
            <person name="Takami H."/>
        </authorList>
    </citation>
    <scope>NUCLEOTIDE SEQUENCE</scope>
    <source>
        <strain evidence="1">Expedition CK06-06</strain>
    </source>
</reference>
<protein>
    <submittedName>
        <fullName evidence="1">Uncharacterized protein</fullName>
    </submittedName>
</protein>
<sequence>YCLNEGVEVYHYHIDRLNLVLSQLIQMFGQIALGQDAPVDCRVI</sequence>
<dbReference type="EMBL" id="BARV01007808">
    <property type="protein sequence ID" value="GAI13011.1"/>
    <property type="molecule type" value="Genomic_DNA"/>
</dbReference>
<dbReference type="AlphaFoldDB" id="X1M4M7"/>
<proteinExistence type="predicted"/>
<name>X1M4M7_9ZZZZ</name>
<organism evidence="1">
    <name type="scientific">marine sediment metagenome</name>
    <dbReference type="NCBI Taxonomy" id="412755"/>
    <lineage>
        <taxon>unclassified sequences</taxon>
        <taxon>metagenomes</taxon>
        <taxon>ecological metagenomes</taxon>
    </lineage>
</organism>
<feature type="non-terminal residue" evidence="1">
    <location>
        <position position="1"/>
    </location>
</feature>
<accession>X1M4M7</accession>
<gene>
    <name evidence="1" type="ORF">S06H3_15840</name>
</gene>